<evidence type="ECO:0000313" key="2">
    <source>
        <dbReference type="EMBL" id="MFC4348327.1"/>
    </source>
</evidence>
<sequence length="152" mass="17127">MHTKKTRDWILLADRAHAKIYTRHYVNGAMQQYIALEHPAARKFQHDQGSDKPGRGHQSSSGAKHSYEDHADFPEQESQAFLQGIADEINEAAAQDEMDRLILVALPKTMAVIKNALSPQAQKKLGGEYAKNLIHLSESDFQEQLADYESLK</sequence>
<protein>
    <submittedName>
        <fullName evidence="2">Host attachment protein</fullName>
    </submittedName>
</protein>
<comment type="caution">
    <text evidence="2">The sequence shown here is derived from an EMBL/GenBank/DDBJ whole genome shotgun (WGS) entry which is preliminary data.</text>
</comment>
<dbReference type="Proteomes" id="UP001595776">
    <property type="component" value="Unassembled WGS sequence"/>
</dbReference>
<dbReference type="Pfam" id="PF10116">
    <property type="entry name" value="Host_attach"/>
    <property type="match status" value="1"/>
</dbReference>
<evidence type="ECO:0000256" key="1">
    <source>
        <dbReference type="SAM" id="MobiDB-lite"/>
    </source>
</evidence>
<feature type="region of interest" description="Disordered" evidence="1">
    <location>
        <begin position="42"/>
        <end position="80"/>
    </location>
</feature>
<dbReference type="RefSeq" id="WP_068145665.1">
    <property type="nucleotide sequence ID" value="NZ_JBHSCR010000007.1"/>
</dbReference>
<feature type="compositionally biased region" description="Basic and acidic residues" evidence="1">
    <location>
        <begin position="44"/>
        <end position="54"/>
    </location>
</feature>
<gene>
    <name evidence="2" type="ORF">ACFO5Q_10760</name>
</gene>
<reference evidence="3" key="1">
    <citation type="journal article" date="2019" name="Int. J. Syst. Evol. Microbiol.">
        <title>The Global Catalogue of Microorganisms (GCM) 10K type strain sequencing project: providing services to taxonomists for standard genome sequencing and annotation.</title>
        <authorList>
            <consortium name="The Broad Institute Genomics Platform"/>
            <consortium name="The Broad Institute Genome Sequencing Center for Infectious Disease"/>
            <person name="Wu L."/>
            <person name="Ma J."/>
        </authorList>
    </citation>
    <scope>NUCLEOTIDE SEQUENCE [LARGE SCALE GENOMIC DNA]</scope>
    <source>
        <strain evidence="3">CGMCC 1.15304</strain>
    </source>
</reference>
<dbReference type="EMBL" id="JBHSCR010000007">
    <property type="protein sequence ID" value="MFC4348327.1"/>
    <property type="molecule type" value="Genomic_DNA"/>
</dbReference>
<accession>A0ABV8UBM0</accession>
<proteinExistence type="predicted"/>
<keyword evidence="3" id="KW-1185">Reference proteome</keyword>
<evidence type="ECO:0000313" key="3">
    <source>
        <dbReference type="Proteomes" id="UP001595776"/>
    </source>
</evidence>
<organism evidence="2 3">
    <name type="scientific">Kordiimonas lipolytica</name>
    <dbReference type="NCBI Taxonomy" id="1662421"/>
    <lineage>
        <taxon>Bacteria</taxon>
        <taxon>Pseudomonadati</taxon>
        <taxon>Pseudomonadota</taxon>
        <taxon>Alphaproteobacteria</taxon>
        <taxon>Kordiimonadales</taxon>
        <taxon>Kordiimonadaceae</taxon>
        <taxon>Kordiimonas</taxon>
    </lineage>
</organism>
<dbReference type="InterPro" id="IPR019291">
    <property type="entry name" value="Host_attachment_protein"/>
</dbReference>
<name>A0ABV8UBM0_9PROT</name>